<dbReference type="InterPro" id="IPR006114">
    <property type="entry name" value="6PGDH_C"/>
</dbReference>
<feature type="active site" description="Proton donor" evidence="6">
    <location>
        <position position="191"/>
    </location>
</feature>
<dbReference type="GO" id="GO:0006098">
    <property type="term" value="P:pentose-phosphate shunt"/>
    <property type="evidence" value="ECO:0007669"/>
    <property type="project" value="UniProtKB-UniPathway"/>
</dbReference>
<comment type="subunit">
    <text evidence="2 5">Homodimer.</text>
</comment>
<feature type="binding site" evidence="8">
    <location>
        <begin position="75"/>
        <end position="77"/>
    </location>
    <ligand>
        <name>NADP(+)</name>
        <dbReference type="ChEBI" id="CHEBI:58349"/>
    </ligand>
</feature>
<feature type="binding site" description="in other chain" evidence="7">
    <location>
        <position position="103"/>
    </location>
    <ligand>
        <name>substrate</name>
        <note>ligand shared between dimeric partners</note>
    </ligand>
</feature>
<dbReference type="PRINTS" id="PR00076">
    <property type="entry name" value="6PGDHDRGNASE"/>
</dbReference>
<feature type="binding site" description="in other chain" evidence="7">
    <location>
        <position position="289"/>
    </location>
    <ligand>
        <name>substrate</name>
        <note>ligand shared between dimeric partners</note>
    </ligand>
</feature>
<keyword evidence="3 5" id="KW-0560">Oxidoreductase</keyword>
<feature type="active site" description="Proton acceptor" evidence="6">
    <location>
        <position position="184"/>
    </location>
</feature>
<dbReference type="FunFam" id="3.40.50.720:FF:000007">
    <property type="entry name" value="6-phosphogluconate dehydrogenase, decarboxylating"/>
    <property type="match status" value="1"/>
</dbReference>
<dbReference type="Pfam" id="PF03446">
    <property type="entry name" value="NAD_binding_2"/>
    <property type="match status" value="1"/>
</dbReference>
<evidence type="ECO:0000259" key="10">
    <source>
        <dbReference type="SMART" id="SM01350"/>
    </source>
</evidence>
<dbReference type="GO" id="GO:0019521">
    <property type="term" value="P:D-gluconate metabolic process"/>
    <property type="evidence" value="ECO:0007669"/>
    <property type="project" value="UniProtKB-KW"/>
</dbReference>
<feature type="domain" description="6-phosphogluconate dehydrogenase C-terminal" evidence="10">
    <location>
        <begin position="180"/>
        <end position="468"/>
    </location>
</feature>
<dbReference type="Gene3D" id="3.40.50.720">
    <property type="entry name" value="NAD(P)-binding Rossmann-like Domain"/>
    <property type="match status" value="1"/>
</dbReference>
<dbReference type="Gene3D" id="1.20.5.320">
    <property type="entry name" value="6-Phosphogluconate Dehydrogenase, domain 3"/>
    <property type="match status" value="1"/>
</dbReference>
<reference evidence="11 12" key="1">
    <citation type="journal article" date="2020" name="Biotechnol. Biofuels">
        <title>New insights from the biogas microbiome by comprehensive genome-resolved metagenomics of nearly 1600 species originating from multiple anaerobic digesters.</title>
        <authorList>
            <person name="Campanaro S."/>
            <person name="Treu L."/>
            <person name="Rodriguez-R L.M."/>
            <person name="Kovalovszki A."/>
            <person name="Ziels R.M."/>
            <person name="Maus I."/>
            <person name="Zhu X."/>
            <person name="Kougias P.G."/>
            <person name="Basile A."/>
            <person name="Luo G."/>
            <person name="Schluter A."/>
            <person name="Konstantinidis K.T."/>
            <person name="Angelidaki I."/>
        </authorList>
    </citation>
    <scope>NUCLEOTIDE SEQUENCE [LARGE SCALE GENOMIC DNA]</scope>
    <source>
        <strain evidence="11">AS27yjCOA_65</strain>
    </source>
</reference>
<accession>A0A7X9FPX3</accession>
<dbReference type="AlphaFoldDB" id="A0A7X9FPX3"/>
<dbReference type="SUPFAM" id="SSF51735">
    <property type="entry name" value="NAD(P)-binding Rossmann-fold domains"/>
    <property type="match status" value="1"/>
</dbReference>
<feature type="binding site" evidence="7">
    <location>
        <position position="452"/>
    </location>
    <ligand>
        <name>substrate</name>
        <note>ligand shared between dimeric partners</note>
    </ligand>
</feature>
<organism evidence="11 12">
    <name type="scientific">SAR324 cluster bacterium</name>
    <dbReference type="NCBI Taxonomy" id="2024889"/>
    <lineage>
        <taxon>Bacteria</taxon>
        <taxon>Deltaproteobacteria</taxon>
        <taxon>SAR324 cluster</taxon>
    </lineage>
</organism>
<dbReference type="Gene3D" id="1.10.1040.10">
    <property type="entry name" value="N-(1-d-carboxylethyl)-l-norvaline Dehydrogenase, domain 2"/>
    <property type="match status" value="1"/>
</dbReference>
<keyword evidence="5 9" id="KW-0570">Pentose shunt</keyword>
<evidence type="ECO:0000256" key="7">
    <source>
        <dbReference type="PIRSR" id="PIRSR000109-2"/>
    </source>
</evidence>
<evidence type="ECO:0000256" key="3">
    <source>
        <dbReference type="ARBA" id="ARBA00023002"/>
    </source>
</evidence>
<dbReference type="FunFam" id="1.20.5.320:FF:000001">
    <property type="entry name" value="6-phosphogluconate dehydrogenase, decarboxylating"/>
    <property type="match status" value="1"/>
</dbReference>
<evidence type="ECO:0000256" key="2">
    <source>
        <dbReference type="ARBA" id="ARBA00011738"/>
    </source>
</evidence>
<evidence type="ECO:0000313" key="12">
    <source>
        <dbReference type="Proteomes" id="UP000524246"/>
    </source>
</evidence>
<sequence>MALADVGLIGLAVMGENLVLNMERNGFKVAVFNRSPDKVTHFVSGLAAGKNIVGAKDLRDFIDLLSKPRKIILMVKAGPAVDQLILQLRPFLEEGDLIIDGGNSHYKDTQRRSTELESAGILFSGTGISGGEDGALHGPSIMPGGSKKAWDLAAPIFEKIAAKAEDGSPCCAWIGPDGAGHFVKMVHNGIEYADMQLITEAFFLMKTLLDLNANELHEVFRIWNASRLNSYLIEITAKIFLVKDPDTGRPLIDLILDRAAQKGTGKWTTESALELGVPTPMFSEAVFARSMSALKAERVYASSILPGPRVKKLKRDSFLNSVEHALFASKICSYAQGFALMKQASEEYRWRLDLSKIALIWRNGCIIRSQFLELIATAFAENNKLNNLLIAPYFKDVLFTAQSSWRDVICTATKYGIPIPAFASALSYYDSYRQDVLAANLIQAQRDFFGAHSYERVDKEGTFHTNWELMAKNP</sequence>
<evidence type="ECO:0000256" key="5">
    <source>
        <dbReference type="PIRNR" id="PIRNR000109"/>
    </source>
</evidence>
<feature type="binding site" evidence="8">
    <location>
        <position position="103"/>
    </location>
    <ligand>
        <name>NADP(+)</name>
        <dbReference type="ChEBI" id="CHEBI:58349"/>
    </ligand>
</feature>
<dbReference type="NCBIfam" id="NF006765">
    <property type="entry name" value="PRK09287.1"/>
    <property type="match status" value="1"/>
</dbReference>
<dbReference type="InterPro" id="IPR006184">
    <property type="entry name" value="6PGdom_BS"/>
</dbReference>
<dbReference type="InterPro" id="IPR006113">
    <property type="entry name" value="6PGDH_Gnd/GntZ"/>
</dbReference>
<feature type="binding site" description="in other chain" evidence="7">
    <location>
        <begin position="187"/>
        <end position="188"/>
    </location>
    <ligand>
        <name>substrate</name>
        <note>ligand shared between dimeric partners</note>
    </ligand>
</feature>
<dbReference type="InterPro" id="IPR036291">
    <property type="entry name" value="NAD(P)-bd_dom_sf"/>
</dbReference>
<evidence type="ECO:0000256" key="9">
    <source>
        <dbReference type="RuleBase" id="RU000485"/>
    </source>
</evidence>
<dbReference type="UniPathway" id="UPA00115">
    <property type="reaction ID" value="UER00410"/>
</dbReference>
<feature type="binding site" description="in other chain" evidence="7">
    <location>
        <position position="262"/>
    </location>
    <ligand>
        <name>substrate</name>
        <note>ligand shared between dimeric partners</note>
    </ligand>
</feature>
<dbReference type="PANTHER" id="PTHR11811">
    <property type="entry name" value="6-PHOSPHOGLUCONATE DEHYDROGENASE"/>
    <property type="match status" value="1"/>
</dbReference>
<dbReference type="EMBL" id="JAAZON010000022">
    <property type="protein sequence ID" value="NMC61644.1"/>
    <property type="molecule type" value="Genomic_DNA"/>
</dbReference>
<evidence type="ECO:0000313" key="11">
    <source>
        <dbReference type="EMBL" id="NMC61644.1"/>
    </source>
</evidence>
<dbReference type="SMART" id="SM01350">
    <property type="entry name" value="6PGD"/>
    <property type="match status" value="1"/>
</dbReference>
<name>A0A7X9FPX3_9DELT</name>
<dbReference type="InterPro" id="IPR013328">
    <property type="entry name" value="6PGD_dom2"/>
</dbReference>
<evidence type="ECO:0000256" key="8">
    <source>
        <dbReference type="PIRSR" id="PIRSR000109-3"/>
    </source>
</evidence>
<dbReference type="EC" id="1.1.1.44" evidence="5 9"/>
<dbReference type="InterPro" id="IPR008927">
    <property type="entry name" value="6-PGluconate_DH-like_C_sf"/>
</dbReference>
<dbReference type="SUPFAM" id="SSF48179">
    <property type="entry name" value="6-phosphogluconate dehydrogenase C-terminal domain-like"/>
    <property type="match status" value="1"/>
</dbReference>
<feature type="binding site" description="in other chain" evidence="7">
    <location>
        <begin position="129"/>
        <end position="131"/>
    </location>
    <ligand>
        <name>substrate</name>
        <note>ligand shared between dimeric partners</note>
    </ligand>
</feature>
<dbReference type="PROSITE" id="PS00461">
    <property type="entry name" value="6PGD"/>
    <property type="match status" value="1"/>
</dbReference>
<dbReference type="InterPro" id="IPR006183">
    <property type="entry name" value="Pgluconate_DH"/>
</dbReference>
<evidence type="ECO:0000256" key="6">
    <source>
        <dbReference type="PIRSR" id="PIRSR000109-1"/>
    </source>
</evidence>
<dbReference type="FunFam" id="1.10.1040.10:FF:000002">
    <property type="entry name" value="6-phosphogluconate dehydrogenase, decarboxylating"/>
    <property type="match status" value="1"/>
</dbReference>
<comment type="function">
    <text evidence="5">Catalyzes the oxidative decarboxylation of 6-phosphogluconate to ribulose 5-phosphate and CO(2), with concomitant reduction of NADP to NADPH.</text>
</comment>
<dbReference type="Proteomes" id="UP000524246">
    <property type="component" value="Unassembled WGS sequence"/>
</dbReference>
<protein>
    <recommendedName>
        <fullName evidence="5 9">6-phosphogluconate dehydrogenase, decarboxylating</fullName>
        <ecNumber evidence="5 9">1.1.1.44</ecNumber>
    </recommendedName>
</protein>
<keyword evidence="4 9" id="KW-0311">Gluconate utilization</keyword>
<feature type="binding site" evidence="8">
    <location>
        <begin position="10"/>
        <end position="15"/>
    </location>
    <ligand>
        <name>NADP(+)</name>
        <dbReference type="ChEBI" id="CHEBI:58349"/>
    </ligand>
</feature>
<evidence type="ECO:0000256" key="4">
    <source>
        <dbReference type="ARBA" id="ARBA00023064"/>
    </source>
</evidence>
<comment type="pathway">
    <text evidence="5 9">Carbohydrate degradation; pentose phosphate pathway; D-ribulose 5-phosphate from D-glucose 6-phosphate (oxidative stage): step 3/3.</text>
</comment>
<proteinExistence type="inferred from homology"/>
<feature type="binding site" description="in other chain" evidence="7">
    <location>
        <position position="192"/>
    </location>
    <ligand>
        <name>substrate</name>
        <note>ligand shared between dimeric partners</note>
    </ligand>
</feature>
<evidence type="ECO:0000256" key="1">
    <source>
        <dbReference type="ARBA" id="ARBA00008419"/>
    </source>
</evidence>
<dbReference type="NCBIfam" id="TIGR00873">
    <property type="entry name" value="gnd"/>
    <property type="match status" value="1"/>
</dbReference>
<dbReference type="InterPro" id="IPR006115">
    <property type="entry name" value="6PGDH_NADP-bd"/>
</dbReference>
<comment type="caution">
    <text evidence="11">The sequence shown here is derived from an EMBL/GenBank/DDBJ whole genome shotgun (WGS) entry which is preliminary data.</text>
</comment>
<comment type="catalytic activity">
    <reaction evidence="5 9">
        <text>6-phospho-D-gluconate + NADP(+) = D-ribulose 5-phosphate + CO2 + NADPH</text>
        <dbReference type="Rhea" id="RHEA:10116"/>
        <dbReference type="ChEBI" id="CHEBI:16526"/>
        <dbReference type="ChEBI" id="CHEBI:57783"/>
        <dbReference type="ChEBI" id="CHEBI:58121"/>
        <dbReference type="ChEBI" id="CHEBI:58349"/>
        <dbReference type="ChEBI" id="CHEBI:58759"/>
        <dbReference type="EC" id="1.1.1.44"/>
    </reaction>
</comment>
<feature type="binding site" evidence="8">
    <location>
        <begin position="33"/>
        <end position="35"/>
    </location>
    <ligand>
        <name>NADP(+)</name>
        <dbReference type="ChEBI" id="CHEBI:58349"/>
    </ligand>
</feature>
<feature type="binding site" evidence="7">
    <location>
        <position position="446"/>
    </location>
    <ligand>
        <name>substrate</name>
        <note>ligand shared between dimeric partners</note>
    </ligand>
</feature>
<dbReference type="PIRSF" id="PIRSF000109">
    <property type="entry name" value="6PGD"/>
    <property type="match status" value="1"/>
</dbReference>
<keyword evidence="5 9" id="KW-0521">NADP</keyword>
<dbReference type="Pfam" id="PF00393">
    <property type="entry name" value="6PGD"/>
    <property type="match status" value="1"/>
</dbReference>
<dbReference type="GO" id="GO:0050661">
    <property type="term" value="F:NADP binding"/>
    <property type="evidence" value="ECO:0007669"/>
    <property type="project" value="InterPro"/>
</dbReference>
<dbReference type="GO" id="GO:0004616">
    <property type="term" value="F:phosphogluconate dehydrogenase (decarboxylating) activity"/>
    <property type="evidence" value="ECO:0007669"/>
    <property type="project" value="UniProtKB-EC"/>
</dbReference>
<gene>
    <name evidence="11" type="primary">gnd</name>
    <name evidence="11" type="ORF">GYA55_00600</name>
</gene>
<comment type="similarity">
    <text evidence="1 5 9">Belongs to the 6-phosphogluconate dehydrogenase family.</text>
</comment>